<sequence>MAYRWVTANSVWLEEEHNRFELEAGRDLVRIDWPAARHRLPDVAELLGAALPAGCAHAAIYPEGFAFCPDCGAPLRTTPARHLPSWWGATTANLAADDHPLPRHVPHGLPQTALPLAAALETRPPEPARGQAELKIPAPPNAVCVFAAATFGFAVQRLLALAYTRNVLQYWDPHAQRWDVLAPEEGTADLRFDGSQYAWLPIVQPARRGEVALVPSEQGLYRLVIDPIGATFRTEPILEVPLVASPGAVGRRIACLVVSGAHYARTVRLWTAAPDGADPEALDIASLAPDVPVPTAGWARPYSYDNQLCWLHEEGQLLWRPGSAPRWQPWPFPWQPRLQCGGPTRSRDGRLWLLGHDGAAYSLRELGTEGPGQVEPIDSVRLGFGTLLFRRGHQVKDDPWAAPDVEDQNREDAYVLPLLETVGAARSQPSGLVLRIEGFTGRAEAALSGEVLPRTVIEWVGQRNVILDDVARLKNPADCVPFVYDGKLWLHHPSWNAIRGWHLKEQA</sequence>
<name>A0A2R4CFD9_9BURK</name>
<organism evidence="1 2">
    <name type="scientific">Pseudoduganella armeniaca</name>
    <dbReference type="NCBI Taxonomy" id="2072590"/>
    <lineage>
        <taxon>Bacteria</taxon>
        <taxon>Pseudomonadati</taxon>
        <taxon>Pseudomonadota</taxon>
        <taxon>Betaproteobacteria</taxon>
        <taxon>Burkholderiales</taxon>
        <taxon>Oxalobacteraceae</taxon>
        <taxon>Telluria group</taxon>
        <taxon>Pseudoduganella</taxon>
    </lineage>
</organism>
<evidence type="ECO:0000313" key="2">
    <source>
        <dbReference type="Proteomes" id="UP000240505"/>
    </source>
</evidence>
<dbReference type="Proteomes" id="UP000240505">
    <property type="component" value="Chromosome"/>
</dbReference>
<gene>
    <name evidence="1" type="ORF">C9I28_23800</name>
</gene>
<accession>A0A2R4CFD9</accession>
<dbReference type="RefSeq" id="WP_107143661.1">
    <property type="nucleotide sequence ID" value="NZ_CP028324.1"/>
</dbReference>
<dbReference type="AlphaFoldDB" id="A0A2R4CFD9"/>
<dbReference type="EMBL" id="CP028324">
    <property type="protein sequence ID" value="AVR98326.1"/>
    <property type="molecule type" value="Genomic_DNA"/>
</dbReference>
<proteinExistence type="predicted"/>
<keyword evidence="2" id="KW-1185">Reference proteome</keyword>
<dbReference type="KEGG" id="masz:C9I28_23800"/>
<evidence type="ECO:0000313" key="1">
    <source>
        <dbReference type="EMBL" id="AVR98326.1"/>
    </source>
</evidence>
<reference evidence="1 2" key="1">
    <citation type="submission" date="2018-03" db="EMBL/GenBank/DDBJ databases">
        <title>Massilia armeniaca sp. nov., isolated from desert soil.</title>
        <authorList>
            <person name="Huang H."/>
            <person name="Ren M."/>
        </authorList>
    </citation>
    <scope>NUCLEOTIDE SEQUENCE [LARGE SCALE GENOMIC DNA]</scope>
    <source>
        <strain evidence="1 2">ZMN-3</strain>
    </source>
</reference>
<dbReference type="OrthoDB" id="7061697at2"/>
<protein>
    <submittedName>
        <fullName evidence="1">Uncharacterized protein</fullName>
    </submittedName>
</protein>